<comment type="caution">
    <text evidence="2">The sequence shown here is derived from an EMBL/GenBank/DDBJ whole genome shotgun (WGS) entry which is preliminary data.</text>
</comment>
<gene>
    <name evidence="2" type="ORF">C1850_08565</name>
</gene>
<dbReference type="PROSITE" id="PS51257">
    <property type="entry name" value="PROKAR_LIPOPROTEIN"/>
    <property type="match status" value="1"/>
</dbReference>
<protein>
    <recommendedName>
        <fullName evidence="1">Ryanodine receptor Ryr domain-containing protein</fullName>
    </recommendedName>
</protein>
<evidence type="ECO:0000313" key="3">
    <source>
        <dbReference type="Proteomes" id="UP000253805"/>
    </source>
</evidence>
<name>A0A369NWQ6_9ACTN</name>
<dbReference type="Proteomes" id="UP000253805">
    <property type="component" value="Unassembled WGS sequence"/>
</dbReference>
<dbReference type="Pfam" id="PF02026">
    <property type="entry name" value="RyR"/>
    <property type="match status" value="1"/>
</dbReference>
<dbReference type="InterPro" id="IPR003032">
    <property type="entry name" value="Ryanodine_rcpt"/>
</dbReference>
<evidence type="ECO:0000313" key="2">
    <source>
        <dbReference type="EMBL" id="RDC43127.1"/>
    </source>
</evidence>
<feature type="domain" description="Ryanodine receptor Ryr" evidence="1">
    <location>
        <begin position="484"/>
        <end position="549"/>
    </location>
</feature>
<organism evidence="2 3">
    <name type="scientific">Adlercreutzia equolifaciens subsp. celatus</name>
    <dbReference type="NCBI Taxonomy" id="394340"/>
    <lineage>
        <taxon>Bacteria</taxon>
        <taxon>Bacillati</taxon>
        <taxon>Actinomycetota</taxon>
        <taxon>Coriobacteriia</taxon>
        <taxon>Eggerthellales</taxon>
        <taxon>Eggerthellaceae</taxon>
        <taxon>Adlercreutzia</taxon>
    </lineage>
</organism>
<proteinExistence type="predicted"/>
<dbReference type="Gene3D" id="6.20.350.10">
    <property type="match status" value="1"/>
</dbReference>
<evidence type="ECO:0000259" key="1">
    <source>
        <dbReference type="Pfam" id="PF02026"/>
    </source>
</evidence>
<reference evidence="2 3" key="1">
    <citation type="journal article" date="2018" name="Elife">
        <title>Discovery and characterization of a prevalent human gut bacterial enzyme sufficient for the inactivation of a family of plant toxins.</title>
        <authorList>
            <person name="Koppel N."/>
            <person name="Bisanz J.E."/>
            <person name="Pandelia M.E."/>
            <person name="Turnbaugh P.J."/>
            <person name="Balskus E.P."/>
        </authorList>
    </citation>
    <scope>NUCLEOTIDE SEQUENCE [LARGE SCALE GENOMIC DNA]</scope>
    <source>
        <strain evidence="2 3">OB21 GAM 11</strain>
    </source>
</reference>
<accession>A0A369NWQ6</accession>
<sequence length="554" mass="61804">MRDLQFLSSRKPLHCPMLKATAGMIGTLSCGMRHGTRGKKGGIGQPMTKVRQRASLPVDAVKLALEREHQKREDIKPIELLKVALSAYLAFTFNEDDASATGGKTPRESTDSAALRRGTQAAVDRLLFNANYWRAAYESRVFDACTQPENAQLCLQALSVWTAHTLKLNTLSPDEAVATFERFCPPFALNRRRGSHNRDRAGKGPLPDFKRAIGQIAAAGSEPDSSLEALRVLLDTMEAEAVAYETLGTESSLTALFDILPAWCLQNRIELVSGAWWDDCAVMSAIIDALHARFVELDFGVAVCQYFLESCYEALDAYHRDLSSEPCPWSEFSVPELIAVIREERERQPSFETDGYTSNLPTWLISKEQLIWNIWVCALYGPASARPLLVDSPDLLASQGYAGKTDVITELAQTSFLRYTTDRIASQTDQEYASFASLPPDLRDSSIAYISSIHSKLETLGYEVLPAGSCYPERCVAAFTASEVECLAILEHRRWLRERQKAGWRYSTTKDVERKRSPYLVPWEELPDRAKEWNRSAVCSIPSLLASVNLSVVK</sequence>
<dbReference type="AlphaFoldDB" id="A0A369NWQ6"/>
<dbReference type="EMBL" id="PPUT01000022">
    <property type="protein sequence ID" value="RDC43127.1"/>
    <property type="molecule type" value="Genomic_DNA"/>
</dbReference>